<dbReference type="PANTHER" id="PTHR34251:SF1">
    <property type="entry name" value="LEUCINE, GLUTAMATE AND LYSINE RICH 1"/>
    <property type="match status" value="1"/>
</dbReference>
<dbReference type="Proteomes" id="UP000002494">
    <property type="component" value="Chromosome 2"/>
</dbReference>
<dbReference type="GeneTree" id="ENSGT00940000162647"/>
<dbReference type="RGD" id="1565425">
    <property type="gene designation" value="Lekr1"/>
</dbReference>
<evidence type="ECO:0000256" key="1">
    <source>
        <dbReference type="SAM" id="Coils"/>
    </source>
</evidence>
<feature type="coiled-coil region" evidence="1">
    <location>
        <begin position="265"/>
        <end position="292"/>
    </location>
</feature>
<feature type="coiled-coil region" evidence="1">
    <location>
        <begin position="34"/>
        <end position="120"/>
    </location>
</feature>
<keyword evidence="3" id="KW-1185">Reference proteome</keyword>
<evidence type="ECO:0000313" key="2">
    <source>
        <dbReference type="Ensembl" id="ENSRNOP00000109044.1"/>
    </source>
</evidence>
<gene>
    <name evidence="2" type="primary">Lekr1</name>
</gene>
<sequence>MGKEGFCRNQSREMSPEETVCKYCGVSYLILHEFKAMEEKLKAVQEELKFYQGSIEREKRLQEKLQSLSQEFEKYKTDSESKKERVQHASMQLKKQQNEFQRVQKELSHLQLELKIKQKQSQVFSQRLSEYKYFWNKTLLLLTFTKRELTSIKYEINDNFQNWTSLKGEVFLQIKSISDTALAEIDMLNKSLTVSQRNKVSLEEEMKCLKVLSDAAILRSQQMEASKQHEVNLQARCYELQKEALDLQCQVEALGLRLQKTVKELDNCKEMLMKKSNDANNCERELRKLKFESIISESRHKRLLKEKEDSLITCQQLYKTVQEELTTKGRQEEDIKRRINLAENELEMTKTLLLQTQEEILTLKNERCSREYFLKNATFR</sequence>
<protein>
    <submittedName>
        <fullName evidence="2">Leucine, glutamate and lysine rich 1</fullName>
    </submittedName>
</protein>
<keyword evidence="1" id="KW-0175">Coiled coil</keyword>
<accession>A0ABK0LEC8</accession>
<dbReference type="Ensembl" id="ENSRNOT00000163404.1">
    <property type="protein sequence ID" value="ENSRNOP00000109044.1"/>
    <property type="gene ID" value="ENSRNOG00000031247.6"/>
</dbReference>
<proteinExistence type="predicted"/>
<name>A0ABK0LEC8_RAT</name>
<reference evidence="2" key="2">
    <citation type="submission" date="2025-08" db="UniProtKB">
        <authorList>
            <consortium name="Ensembl"/>
        </authorList>
    </citation>
    <scope>IDENTIFICATION</scope>
    <source>
        <strain evidence="2">Brown Norway</strain>
    </source>
</reference>
<organism evidence="2 3">
    <name type="scientific">Rattus norvegicus</name>
    <name type="common">Rat</name>
    <dbReference type="NCBI Taxonomy" id="10116"/>
    <lineage>
        <taxon>Eukaryota</taxon>
        <taxon>Metazoa</taxon>
        <taxon>Chordata</taxon>
        <taxon>Craniata</taxon>
        <taxon>Vertebrata</taxon>
        <taxon>Euteleostomi</taxon>
        <taxon>Mammalia</taxon>
        <taxon>Eutheria</taxon>
        <taxon>Euarchontoglires</taxon>
        <taxon>Glires</taxon>
        <taxon>Rodentia</taxon>
        <taxon>Myomorpha</taxon>
        <taxon>Muroidea</taxon>
        <taxon>Muridae</taxon>
        <taxon>Murinae</taxon>
        <taxon>Rattus</taxon>
    </lineage>
</organism>
<dbReference type="PANTHER" id="PTHR34251">
    <property type="entry name" value="LEUCINE-, GLUTAMATE- AND LYSINE-RICH PROTEIN 1"/>
    <property type="match status" value="1"/>
</dbReference>
<reference evidence="2" key="3">
    <citation type="submission" date="2025-09" db="UniProtKB">
        <authorList>
            <consortium name="Ensembl"/>
        </authorList>
    </citation>
    <scope>IDENTIFICATION</scope>
    <source>
        <strain evidence="2">Brown Norway</strain>
    </source>
</reference>
<dbReference type="InterPro" id="IPR038799">
    <property type="entry name" value="LEKR1"/>
</dbReference>
<reference evidence="2" key="1">
    <citation type="submission" date="2024-01" db="EMBL/GenBank/DDBJ databases">
        <title>GRCr8: a new rat reference genome assembly contstructed from accurate long reads and long range scaffolding.</title>
        <authorList>
            <person name="Doris P.A."/>
            <person name="Kalbfleisch T."/>
            <person name="Li K."/>
            <person name="Howe K."/>
            <person name="Wood J."/>
        </authorList>
    </citation>
    <scope>NUCLEOTIDE SEQUENCE [LARGE SCALE GENOMIC DNA]</scope>
    <source>
        <strain evidence="2">Brown Norway</strain>
    </source>
</reference>
<feature type="coiled-coil region" evidence="1">
    <location>
        <begin position="332"/>
        <end position="359"/>
    </location>
</feature>
<evidence type="ECO:0000313" key="3">
    <source>
        <dbReference type="Proteomes" id="UP000002494"/>
    </source>
</evidence>